<evidence type="ECO:0000313" key="3">
    <source>
        <dbReference type="Proteomes" id="UP001174932"/>
    </source>
</evidence>
<organism evidence="2 3">
    <name type="scientific">Rhizobium alvei</name>
    <dbReference type="NCBI Taxonomy" id="1132659"/>
    <lineage>
        <taxon>Bacteria</taxon>
        <taxon>Pseudomonadati</taxon>
        <taxon>Pseudomonadota</taxon>
        <taxon>Alphaproteobacteria</taxon>
        <taxon>Hyphomicrobiales</taxon>
        <taxon>Rhizobiaceae</taxon>
        <taxon>Rhizobium/Agrobacterium group</taxon>
        <taxon>Rhizobium</taxon>
    </lineage>
</organism>
<protein>
    <submittedName>
        <fullName evidence="2">Nuclear transport factor 2 family protein</fullName>
    </submittedName>
</protein>
<dbReference type="InterPro" id="IPR032710">
    <property type="entry name" value="NTF2-like_dom_sf"/>
</dbReference>
<name>A0ABT8YMY0_9HYPH</name>
<dbReference type="CDD" id="cd00531">
    <property type="entry name" value="NTF2_like"/>
    <property type="match status" value="1"/>
</dbReference>
<dbReference type="SUPFAM" id="SSF54427">
    <property type="entry name" value="NTF2-like"/>
    <property type="match status" value="1"/>
</dbReference>
<dbReference type="InterPro" id="IPR037401">
    <property type="entry name" value="SnoaL-like"/>
</dbReference>
<evidence type="ECO:0000313" key="2">
    <source>
        <dbReference type="EMBL" id="MDO6965086.1"/>
    </source>
</evidence>
<gene>
    <name evidence="2" type="ORF">Q4481_14045</name>
</gene>
<comment type="caution">
    <text evidence="2">The sequence shown here is derived from an EMBL/GenBank/DDBJ whole genome shotgun (WGS) entry which is preliminary data.</text>
</comment>
<reference evidence="2" key="2">
    <citation type="submission" date="2023-07" db="EMBL/GenBank/DDBJ databases">
        <authorList>
            <person name="Shen H."/>
        </authorList>
    </citation>
    <scope>NUCLEOTIDE SEQUENCE</scope>
    <source>
        <strain evidence="2">TNR-22</strain>
    </source>
</reference>
<dbReference type="Proteomes" id="UP001174932">
    <property type="component" value="Unassembled WGS sequence"/>
</dbReference>
<reference evidence="2" key="1">
    <citation type="journal article" date="2015" name="Int. J. Syst. Evol. Microbiol.">
        <title>Rhizobium alvei sp. nov., isolated from a freshwater river.</title>
        <authorList>
            <person name="Sheu S.Y."/>
            <person name="Huang H.W."/>
            <person name="Young C.C."/>
            <person name="Chen W.M."/>
        </authorList>
    </citation>
    <scope>NUCLEOTIDE SEQUENCE</scope>
    <source>
        <strain evidence="2">TNR-22</strain>
    </source>
</reference>
<dbReference type="Gene3D" id="3.10.450.50">
    <property type="match status" value="1"/>
</dbReference>
<dbReference type="Pfam" id="PF13577">
    <property type="entry name" value="SnoaL_4"/>
    <property type="match status" value="1"/>
</dbReference>
<proteinExistence type="predicted"/>
<feature type="domain" description="SnoaL-like" evidence="1">
    <location>
        <begin position="15"/>
        <end position="138"/>
    </location>
</feature>
<keyword evidence="3" id="KW-1185">Reference proteome</keyword>
<evidence type="ECO:0000259" key="1">
    <source>
        <dbReference type="Pfam" id="PF13577"/>
    </source>
</evidence>
<sequence>MREETMPDNNDKLTELVDREAIRDCLYRYCRGIDRADEAALRSSYWEDATDQHGPYNGSATGFIDWALTSLKSYERSIHQITNVLIEFQADGAIVESQFTAYQRSPNASGTLQQFFLMGRYVDWFEKRNGEWRVARRKVIYDWVEEQPLPAESEAKRFGVRQPIGAQWPHDPVYGLLAKSA</sequence>
<accession>A0ABT8YMY0</accession>
<dbReference type="EMBL" id="JAUOZU010000009">
    <property type="protein sequence ID" value="MDO6965086.1"/>
    <property type="molecule type" value="Genomic_DNA"/>
</dbReference>